<dbReference type="SMART" id="SM00320">
    <property type="entry name" value="WD40"/>
    <property type="match status" value="4"/>
</dbReference>
<dbReference type="CDD" id="cd16664">
    <property type="entry name" value="RING-Ubox_PUB"/>
    <property type="match status" value="1"/>
</dbReference>
<feature type="compositionally biased region" description="Polar residues" evidence="6">
    <location>
        <begin position="378"/>
        <end position="401"/>
    </location>
</feature>
<accession>A0AA38YR39</accession>
<feature type="region of interest" description="Disordered" evidence="6">
    <location>
        <begin position="497"/>
        <end position="544"/>
    </location>
</feature>
<keyword evidence="9" id="KW-1185">Reference proteome</keyword>
<dbReference type="Proteomes" id="UP001168098">
    <property type="component" value="Unassembled WGS sequence"/>
</dbReference>
<dbReference type="Pfam" id="PF04564">
    <property type="entry name" value="U-box"/>
    <property type="match status" value="1"/>
</dbReference>
<dbReference type="PANTHER" id="PTHR47446">
    <property type="entry name" value="RING-TYPE E3 UBIQUITIN TRANSFERASE"/>
    <property type="match status" value="1"/>
</dbReference>
<feature type="repeat" description="WD" evidence="5">
    <location>
        <begin position="1262"/>
        <end position="1296"/>
    </location>
</feature>
<dbReference type="InterPro" id="IPR016024">
    <property type="entry name" value="ARM-type_fold"/>
</dbReference>
<evidence type="ECO:0000256" key="2">
    <source>
        <dbReference type="ARBA" id="ARBA00004906"/>
    </source>
</evidence>
<organism evidence="8 9">
    <name type="scientific">Vitis rotundifolia</name>
    <name type="common">Muscadine grape</name>
    <dbReference type="NCBI Taxonomy" id="103349"/>
    <lineage>
        <taxon>Eukaryota</taxon>
        <taxon>Viridiplantae</taxon>
        <taxon>Streptophyta</taxon>
        <taxon>Embryophyta</taxon>
        <taxon>Tracheophyta</taxon>
        <taxon>Spermatophyta</taxon>
        <taxon>Magnoliopsida</taxon>
        <taxon>eudicotyledons</taxon>
        <taxon>Gunneridae</taxon>
        <taxon>Pentapetalae</taxon>
        <taxon>rosids</taxon>
        <taxon>Vitales</taxon>
        <taxon>Vitaceae</taxon>
        <taxon>Viteae</taxon>
        <taxon>Vitis</taxon>
    </lineage>
</organism>
<dbReference type="SMART" id="SM00504">
    <property type="entry name" value="Ubox"/>
    <property type="match status" value="1"/>
</dbReference>
<evidence type="ECO:0000256" key="3">
    <source>
        <dbReference type="ARBA" id="ARBA00012483"/>
    </source>
</evidence>
<comment type="catalytic activity">
    <reaction evidence="1">
        <text>S-ubiquitinyl-[E2 ubiquitin-conjugating enzyme]-L-cysteine + [acceptor protein]-L-lysine = [E2 ubiquitin-conjugating enzyme]-L-cysteine + N(6)-ubiquitinyl-[acceptor protein]-L-lysine.</text>
        <dbReference type="EC" id="2.3.2.27"/>
    </reaction>
</comment>
<dbReference type="SUPFAM" id="SSF50978">
    <property type="entry name" value="WD40 repeat-like"/>
    <property type="match status" value="1"/>
</dbReference>
<dbReference type="EC" id="2.3.2.27" evidence="3"/>
<proteinExistence type="predicted"/>
<dbReference type="Pfam" id="PF23568">
    <property type="entry name" value="ARM_LIN"/>
    <property type="match status" value="1"/>
</dbReference>
<feature type="region of interest" description="Disordered" evidence="6">
    <location>
        <begin position="369"/>
        <end position="409"/>
    </location>
</feature>
<protein>
    <recommendedName>
        <fullName evidence="3">RING-type E3 ubiquitin transferase</fullName>
        <ecNumber evidence="3">2.3.2.27</ecNumber>
    </recommendedName>
</protein>
<dbReference type="GO" id="GO:0016567">
    <property type="term" value="P:protein ubiquitination"/>
    <property type="evidence" value="ECO:0007669"/>
    <property type="project" value="InterPro"/>
</dbReference>
<dbReference type="Gene3D" id="3.30.40.10">
    <property type="entry name" value="Zinc/RING finger domain, C3HC4 (zinc finger)"/>
    <property type="match status" value="1"/>
</dbReference>
<dbReference type="Pfam" id="PF23654">
    <property type="entry name" value="ARM_LIN_2nd"/>
    <property type="match status" value="1"/>
</dbReference>
<dbReference type="Pfam" id="PF00400">
    <property type="entry name" value="WD40"/>
    <property type="match status" value="2"/>
</dbReference>
<dbReference type="Gene3D" id="1.25.10.10">
    <property type="entry name" value="Leucine-rich Repeat Variant"/>
    <property type="match status" value="1"/>
</dbReference>
<dbReference type="SUPFAM" id="SSF57850">
    <property type="entry name" value="RING/U-box"/>
    <property type="match status" value="1"/>
</dbReference>
<dbReference type="GO" id="GO:0061630">
    <property type="term" value="F:ubiquitin protein ligase activity"/>
    <property type="evidence" value="ECO:0007669"/>
    <property type="project" value="UniProtKB-EC"/>
</dbReference>
<dbReference type="InterPro" id="IPR011989">
    <property type="entry name" value="ARM-like"/>
</dbReference>
<keyword evidence="5" id="KW-0853">WD repeat</keyword>
<feature type="repeat" description="WD" evidence="5">
    <location>
        <begin position="1237"/>
        <end position="1250"/>
    </location>
</feature>
<dbReference type="InterPro" id="IPR036322">
    <property type="entry name" value="WD40_repeat_dom_sf"/>
</dbReference>
<feature type="compositionally biased region" description="Polar residues" evidence="6">
    <location>
        <begin position="501"/>
        <end position="531"/>
    </location>
</feature>
<dbReference type="InterPro" id="IPR001680">
    <property type="entry name" value="WD40_rpt"/>
</dbReference>
<comment type="caution">
    <text evidence="8">The sequence shown here is derived from an EMBL/GenBank/DDBJ whole genome shotgun (WGS) entry which is preliminary data.</text>
</comment>
<evidence type="ECO:0000256" key="5">
    <source>
        <dbReference type="PROSITE-ProRule" id="PRU00221"/>
    </source>
</evidence>
<dbReference type="SUPFAM" id="SSF48371">
    <property type="entry name" value="ARM repeat"/>
    <property type="match status" value="1"/>
</dbReference>
<evidence type="ECO:0000313" key="9">
    <source>
        <dbReference type="Proteomes" id="UP001168098"/>
    </source>
</evidence>
<dbReference type="Pfam" id="PF23628">
    <property type="entry name" value="ARM_LIN_C"/>
    <property type="match status" value="1"/>
</dbReference>
<dbReference type="PROSITE" id="PS50294">
    <property type="entry name" value="WD_REPEATS_REGION"/>
    <property type="match status" value="1"/>
</dbReference>
<evidence type="ECO:0000313" key="8">
    <source>
        <dbReference type="EMBL" id="KAJ9674997.1"/>
    </source>
</evidence>
<dbReference type="InterPro" id="IPR045210">
    <property type="entry name" value="RING-Ubox_PUB"/>
</dbReference>
<dbReference type="Gene3D" id="2.130.10.10">
    <property type="entry name" value="YVTN repeat-like/Quinoprotein amine dehydrogenase"/>
    <property type="match status" value="2"/>
</dbReference>
<evidence type="ECO:0000256" key="4">
    <source>
        <dbReference type="ARBA" id="ARBA00022679"/>
    </source>
</evidence>
<sequence length="1506" mass="168744">MAGNYRFAMDQKNIVRFLVTTVGKQRAQHKEQCAERLAAEDGSCEKNTEVRYSDQAVLANLDWGIDALEEAISTSNMETKLARLDHAEKMLQVCAMLNSDQRTAGVPNFYLSAWAHLNLSYLWKLRDNVHNSVLHILEMFIVDPFFSRIDFAPELWKALFLPHMSSIVGWYSEARHRIVMEVIPDSTDLSFTADFDQFFNESLIFSMRPDQAEKMQKLEQLYGESLDENTRLYSKYYMDCLNFDSNTSKRAIPMLPIAEPPMTPMHEVSRSIPDYVKFGPILPKSAGFSLFLKAKDNAREACRLNVTSISSQNLEESVMWDLKEEMIEENEDNSDYEPDSAYMDSEDKTYQVVSHSSMKMNIYKEMGPKVQPPKIRSQLPSSTSFSPMDSPKTSLKISSPKSDSHYHKGPKSVLRLLSNLAMDSTVSTSLPVSPRLCNDSSISSADSDGEVIVCLSFYLFIYFNFHHPFVLFELIMLDISLTESRFMIQELPRSCRKNHGHNQSISHQNLNRQVSENSSLNENDEGSQSCISLPLSDKLTPRSRPPKDFVCPITGQIFSDPVTLETGQTYERKAIQEWLKRGNTTCPITRQPLSASSLPKTNYVLKRLITTWKEKYPDIAQEFSYPETPRNSFSPRPQKKLCWHLLHHKCKRFLQTVVSTSPTSVISQAATEAVINGLKPYVLCLCNSDDLQECEAAVLAIAKIWKDSKADPGIHSYLSKPTIVNGLVEILSASMNREVLRTSIHILSVLIFADESVGETLTNVDSDFDCLAALLKKGLAEAAVLIYQLRPAFTQLSARNFIPSLVHLILNKNDESDNLLLVMEPEDAAIALLEQILMGGDENSRSLNATSVISANGIPALIKCLDKVVGRQAIVSILLCCIHADRSCRNLIANRIDLSSVLELFHTGDDCVRGICTKFLSELVQLNSRIFCNQILKIIKDEGAFSTMHTFLVYLQMAPMEQQPAIASLLLQLDLLVEPRKMSIYREEAIEALVEALHKKDFPHSQIMALDVLLSLSGHLTTSGKSYTEAWLLKIAGHDQPYHALMKSEKLKIYENELTETMEEEEKAVTSWQKRVVFVLCNHEKGSIFKALEECLKSNSLEIAKSCLVVATWLTYMLYNLPDTGVRNVAHKSFLEPFITVLQSSKNLEEKILATLALNCFLHDPGALEELGVYAKCMYKTLRKLKKNSVVVSDMLRALIKLPSVDPTELWRCDEVVELDSCSNGGILSLLPLKSWVLSGHSDGTIKVWDAGKRDLRLIQEVREHTKAVTCLYASSSSDKLYSGSLDKTIRVWTVKPEEIHCVQVHDVKEAVQQLTANANFACFSSQGTGVNVYSWSGVPKHINFNKYVKCLDMAGDRLYCGCTGYSIQEVDLCKSTSNTFYSGARKLLGKQTIYSLRIHDGFLYAGGSSVDGTAGKVFSLSTKALTGSFLTGLDIQRIAVNSDFIFTASKSGIIEVWFKETVTRVASIKISGYGHAKIASLASDTDGEMLFAGFLDGKIQAWALD</sequence>
<dbReference type="InterPro" id="IPR055566">
    <property type="entry name" value="ARM_LIN"/>
</dbReference>
<evidence type="ECO:0000259" key="7">
    <source>
        <dbReference type="PROSITE" id="PS51698"/>
    </source>
</evidence>
<name>A0AA38YR39_VITRO</name>
<comment type="pathway">
    <text evidence="2">Protein modification; protein ubiquitination.</text>
</comment>
<feature type="domain" description="U-box" evidence="7">
    <location>
        <begin position="544"/>
        <end position="619"/>
    </location>
</feature>
<dbReference type="InterPro" id="IPR003613">
    <property type="entry name" value="Ubox_domain"/>
</dbReference>
<evidence type="ECO:0000256" key="1">
    <source>
        <dbReference type="ARBA" id="ARBA00000900"/>
    </source>
</evidence>
<reference evidence="8 9" key="1">
    <citation type="journal article" date="2023" name="BMC Biotechnol.">
        <title>Vitis rotundifolia cv Carlos genome sequencing.</title>
        <authorList>
            <person name="Huff M."/>
            <person name="Hulse-Kemp A."/>
            <person name="Scheffler B."/>
            <person name="Youngblood R."/>
            <person name="Simpson S."/>
            <person name="Babiker E."/>
            <person name="Staton M."/>
        </authorList>
    </citation>
    <scope>NUCLEOTIDE SEQUENCE [LARGE SCALE GENOMIC DNA]</scope>
    <source>
        <tissue evidence="8">Leaf</tissue>
    </source>
</reference>
<dbReference type="PROSITE" id="PS50082">
    <property type="entry name" value="WD_REPEATS_2"/>
    <property type="match status" value="2"/>
</dbReference>
<dbReference type="PANTHER" id="PTHR47446:SF3">
    <property type="entry name" value="RING-TYPE E3 UBIQUITIN TRANSFERASE"/>
    <property type="match status" value="1"/>
</dbReference>
<dbReference type="InterPro" id="IPR056512">
    <property type="entry name" value="LIN_N"/>
</dbReference>
<evidence type="ECO:0000256" key="6">
    <source>
        <dbReference type="SAM" id="MobiDB-lite"/>
    </source>
</evidence>
<dbReference type="InterPro" id="IPR052858">
    <property type="entry name" value="E3_ubiquitin-ligase_LIN"/>
</dbReference>
<gene>
    <name evidence="8" type="ORF">PVL29_024105</name>
</gene>
<keyword evidence="4" id="KW-0808">Transferase</keyword>
<dbReference type="InterPro" id="IPR015943">
    <property type="entry name" value="WD40/YVTN_repeat-like_dom_sf"/>
</dbReference>
<dbReference type="EMBL" id="JARBHA010000018">
    <property type="protein sequence ID" value="KAJ9674997.1"/>
    <property type="molecule type" value="Genomic_DNA"/>
</dbReference>
<dbReference type="InterPro" id="IPR013083">
    <property type="entry name" value="Znf_RING/FYVE/PHD"/>
</dbReference>
<dbReference type="PROSITE" id="PS51698">
    <property type="entry name" value="U_BOX"/>
    <property type="match status" value="1"/>
</dbReference>
<dbReference type="InterPro" id="IPR056514">
    <property type="entry name" value="ARM_LIN_2nd"/>
</dbReference>